<reference evidence="3 4" key="1">
    <citation type="submission" date="2021-04" db="EMBL/GenBank/DDBJ databases">
        <title>Magnetospirillum sulfuroxidans sp. nov., a facultative chemolithoautotrophic sulfur-oxidizing alphaproteobacterium isolated from freshwater sediment and proposals for Paramagetospirillum gen. nov., and Magnetospirillaceae fam. nov.</title>
        <authorList>
            <person name="Koziaeva V."/>
            <person name="Geelhoed J.S."/>
            <person name="Sorokin D.Y."/>
            <person name="Grouzdev D.S."/>
        </authorList>
    </citation>
    <scope>NUCLEOTIDE SEQUENCE [LARGE SCALE GENOMIC DNA]</scope>
    <source>
        <strain evidence="3 4">J10</strain>
    </source>
</reference>
<evidence type="ECO:0000259" key="1">
    <source>
        <dbReference type="Pfam" id="PF00391"/>
    </source>
</evidence>
<evidence type="ECO:0008006" key="5">
    <source>
        <dbReference type="Google" id="ProtNLM"/>
    </source>
</evidence>
<proteinExistence type="predicted"/>
<dbReference type="InterPro" id="IPR013815">
    <property type="entry name" value="ATP_grasp_subdomain_1"/>
</dbReference>
<dbReference type="PANTHER" id="PTHR43615">
    <property type="entry name" value="PHOSPHOENOLPYRUVATE SYNTHASE-RELATED"/>
    <property type="match status" value="1"/>
</dbReference>
<gene>
    <name evidence="3" type="ORF">KEC16_18525</name>
</gene>
<dbReference type="SUPFAM" id="SSF56059">
    <property type="entry name" value="Glutathione synthetase ATP-binding domain-like"/>
    <property type="match status" value="1"/>
</dbReference>
<dbReference type="InterPro" id="IPR002192">
    <property type="entry name" value="PPDK_AMP/ATP-bd"/>
</dbReference>
<evidence type="ECO:0000313" key="4">
    <source>
        <dbReference type="Proteomes" id="UP000680714"/>
    </source>
</evidence>
<keyword evidence="4" id="KW-1185">Reference proteome</keyword>
<comment type="caution">
    <text evidence="3">The sequence shown here is derived from an EMBL/GenBank/DDBJ whole genome shotgun (WGS) entry which is preliminary data.</text>
</comment>
<dbReference type="NCBIfam" id="NF004508">
    <property type="entry name" value="PRK05849.1"/>
    <property type="match status" value="1"/>
</dbReference>
<dbReference type="InterPro" id="IPR036637">
    <property type="entry name" value="Phosphohistidine_dom_sf"/>
</dbReference>
<protein>
    <recommendedName>
        <fullName evidence="5">Pyruvate phosphate dikinase-like enzyme</fullName>
    </recommendedName>
</protein>
<name>A0ABS5IHI2_9PROT</name>
<evidence type="ECO:0000313" key="3">
    <source>
        <dbReference type="EMBL" id="MBR9973726.1"/>
    </source>
</evidence>
<evidence type="ECO:0000259" key="2">
    <source>
        <dbReference type="Pfam" id="PF01326"/>
    </source>
</evidence>
<dbReference type="Gene3D" id="3.30.470.20">
    <property type="entry name" value="ATP-grasp fold, B domain"/>
    <property type="match status" value="1"/>
</dbReference>
<dbReference type="Proteomes" id="UP000680714">
    <property type="component" value="Unassembled WGS sequence"/>
</dbReference>
<dbReference type="SUPFAM" id="SSF52009">
    <property type="entry name" value="Phosphohistidine domain"/>
    <property type="match status" value="1"/>
</dbReference>
<feature type="domain" description="Pyruvate phosphate dikinase AMP/ATP-binding" evidence="2">
    <location>
        <begin position="64"/>
        <end position="150"/>
    </location>
</feature>
<sequence length="778" mass="85284">MMHEAKSSKAAEKFAFGSKADVLAQLKRLLTEGEVCEQIAFSVQEWRENPSCVLNAILSRFSQGRLAVRSSASNEDGWHQSMAGAYHSVIDVDPDHVPLCQAVEAVLASYGDHPAAENQVLVQPMVENVALAGVVLTRDLDTGSPYYVINYDDFSGRTDTVTGGAESKCILVHRSRPQAIHSPRIRRLISTVIEIEAVVGSAALDVEFCITRNDRTYILQVRPLAARHAWVKGDDTIVDSSIGTLRDAITQRLVPEAGVVGSTTLFSDMTDWNPAEMIGSAPKPLALSLYRTLITDQTWWQARAHMGYRRVEKPLLVAFAGRPYIDIRCSLNSFLPADLPEDLATRLVDHQLRSLRQRPELHDKVEFDVAITCRDFSFATATDGILLSGFSLTDIRQLDRALTRLTAHALTAGEAEIPALTERTRLPVPKGGKGVQRMRQLVMSCIDNGTLPFSILARHGFIAMSFLRSLEARDALTPDRADLFLRSIHTVAGELVSAMFALSEGRLELADFLSCYGHLRPGTYDLLSRRYDEQPELYLGHASRAPEELHQFTLSAREHAATQALLDEAGLACDSDRLFAYMVSAIAAREEAKFNFSRYVSDLLVEVAVWAETRGLSREDASFLTIGDILAAPDSTTVARQVTKGREGYRLTRAVRLPQLITEADDVDVVRLPIGHPNFITSKSVTAPTAVVAGAINTDLEGCVVLIESADPGFDWIFSHRISGLITKNGGANSHMAIRCAEFGLPAAIGCGERLFNSVSVSRAVELNCAARTLKSLN</sequence>
<dbReference type="InterPro" id="IPR008279">
    <property type="entry name" value="PEP-util_enz_mobile_dom"/>
</dbReference>
<dbReference type="EMBL" id="JAGTUF010000030">
    <property type="protein sequence ID" value="MBR9973726.1"/>
    <property type="molecule type" value="Genomic_DNA"/>
</dbReference>
<dbReference type="Gene3D" id="3.50.30.10">
    <property type="entry name" value="Phosphohistidine domain"/>
    <property type="match status" value="1"/>
</dbReference>
<dbReference type="Pfam" id="PF01326">
    <property type="entry name" value="PPDK_N"/>
    <property type="match status" value="1"/>
</dbReference>
<dbReference type="InterPro" id="IPR051549">
    <property type="entry name" value="PEP_Utilizing_Enz"/>
</dbReference>
<accession>A0ABS5IHI2</accession>
<dbReference type="Pfam" id="PF00391">
    <property type="entry name" value="PEP-utilizers"/>
    <property type="match status" value="1"/>
</dbReference>
<feature type="domain" description="PEP-utilising enzyme mobile" evidence="1">
    <location>
        <begin position="701"/>
        <end position="758"/>
    </location>
</feature>
<dbReference type="Gene3D" id="3.30.1490.20">
    <property type="entry name" value="ATP-grasp fold, A domain"/>
    <property type="match status" value="1"/>
</dbReference>
<dbReference type="PANTHER" id="PTHR43615:SF1">
    <property type="entry name" value="PPDK_N DOMAIN-CONTAINING PROTEIN"/>
    <property type="match status" value="1"/>
</dbReference>
<organism evidence="3 4">
    <name type="scientific">Magnetospirillum sulfuroxidans</name>
    <dbReference type="NCBI Taxonomy" id="611300"/>
    <lineage>
        <taxon>Bacteria</taxon>
        <taxon>Pseudomonadati</taxon>
        <taxon>Pseudomonadota</taxon>
        <taxon>Alphaproteobacteria</taxon>
        <taxon>Rhodospirillales</taxon>
        <taxon>Rhodospirillaceae</taxon>
        <taxon>Magnetospirillum</taxon>
    </lineage>
</organism>